<proteinExistence type="predicted"/>
<dbReference type="Proteomes" id="UP001279410">
    <property type="component" value="Unassembled WGS sequence"/>
</dbReference>
<reference evidence="1" key="1">
    <citation type="submission" date="2022-08" db="EMBL/GenBank/DDBJ databases">
        <title>Genome sequencing of akame (Lates japonicus).</title>
        <authorList>
            <person name="Hashiguchi Y."/>
            <person name="Takahashi H."/>
        </authorList>
    </citation>
    <scope>NUCLEOTIDE SEQUENCE</scope>
    <source>
        <strain evidence="1">Kochi</strain>
    </source>
</reference>
<sequence>MKHESGGSAYVGLPQRHLHAGRGMLCVAGCEEQDGGAGRRHGRRVSVSVVGVRHRGRTTSQIYRNPTLQAWGINTPSRGVTPGTKHQ</sequence>
<gene>
    <name evidence="1" type="ORF">AKAME5_002584400</name>
</gene>
<evidence type="ECO:0000313" key="1">
    <source>
        <dbReference type="EMBL" id="GLD74515.1"/>
    </source>
</evidence>
<name>A0AAD3NL93_LATJO</name>
<evidence type="ECO:0000313" key="2">
    <source>
        <dbReference type="Proteomes" id="UP001279410"/>
    </source>
</evidence>
<protein>
    <submittedName>
        <fullName evidence="1">Claudin-14-like protein</fullName>
    </submittedName>
</protein>
<organism evidence="1 2">
    <name type="scientific">Lates japonicus</name>
    <name type="common">Japanese lates</name>
    <dbReference type="NCBI Taxonomy" id="270547"/>
    <lineage>
        <taxon>Eukaryota</taxon>
        <taxon>Metazoa</taxon>
        <taxon>Chordata</taxon>
        <taxon>Craniata</taxon>
        <taxon>Vertebrata</taxon>
        <taxon>Euteleostomi</taxon>
        <taxon>Actinopterygii</taxon>
        <taxon>Neopterygii</taxon>
        <taxon>Teleostei</taxon>
        <taxon>Neoteleostei</taxon>
        <taxon>Acanthomorphata</taxon>
        <taxon>Carangaria</taxon>
        <taxon>Carangaria incertae sedis</taxon>
        <taxon>Centropomidae</taxon>
        <taxon>Lates</taxon>
    </lineage>
</organism>
<dbReference type="AlphaFoldDB" id="A0AAD3NL93"/>
<keyword evidence="2" id="KW-1185">Reference proteome</keyword>
<accession>A0AAD3NL93</accession>
<comment type="caution">
    <text evidence="1">The sequence shown here is derived from an EMBL/GenBank/DDBJ whole genome shotgun (WGS) entry which is preliminary data.</text>
</comment>
<dbReference type="EMBL" id="BRZM01002280">
    <property type="protein sequence ID" value="GLD74515.1"/>
    <property type="molecule type" value="Genomic_DNA"/>
</dbReference>